<name>A0A6L3K219_9BACE</name>
<dbReference type="AlphaFoldDB" id="A0A6L3K219"/>
<feature type="transmembrane region" description="Helical" evidence="7">
    <location>
        <begin position="227"/>
        <end position="244"/>
    </location>
</feature>
<dbReference type="PANTHER" id="PTHR40074:SF2">
    <property type="entry name" value="O-ACETYLTRANSFERASE WECH"/>
    <property type="match status" value="1"/>
</dbReference>
<dbReference type="RefSeq" id="WP_149947140.1">
    <property type="nucleotide sequence ID" value="NZ_JAVSNH010000001.1"/>
</dbReference>
<dbReference type="GO" id="GO:0009246">
    <property type="term" value="P:enterobacterial common antigen biosynthetic process"/>
    <property type="evidence" value="ECO:0007669"/>
    <property type="project" value="TreeGrafter"/>
</dbReference>
<keyword evidence="5 7" id="KW-1133">Transmembrane helix</keyword>
<sequence length="386" mass="44423">MEKESDYVLLQSQTIDWLRFPLAVAVVFIHSFGYPLTYTLPALNIHSFSGMDVYNVIRICFSHVAAHVAVPTFFLISGFLFFVGKVNEIEKLAWWKRKFRSRLNTLVFPYFLWNLIAILCTVSMMIGSFFLKGKPLSRIFDYFEENRWLHLFWDCEIWGENRLNWLGVAMPSTAPANVPLWFLRDLLVVVAVTPVIFWLVKRLKYFYIFVLAFCYVSKIWFVIPGVSITAIFFFSLGAFFSIHGKNLVKEIKKIKFLSFALGILLLLITVLFDGNNTSTGFLIYPFFVIVGVCATFNLAIFLLESGKVKVYPILSKSSFFIYATHTLLILSVSRAVCSRILYWNTPLVLTIRYFATPILAVGACFTLYIVMKKFTPKLLDVLTGNR</sequence>
<proteinExistence type="inferred from homology"/>
<dbReference type="InterPro" id="IPR002656">
    <property type="entry name" value="Acyl_transf_3_dom"/>
</dbReference>
<evidence type="ECO:0000313" key="10">
    <source>
        <dbReference type="EMBL" id="MDT4510931.1"/>
    </source>
</evidence>
<reference evidence="10" key="2">
    <citation type="submission" date="2023-08" db="EMBL/GenBank/DDBJ databases">
        <title>Reintroducing virulent viruses to syntetic microbiomes.</title>
        <authorList>
            <person name="Wilde J."/>
            <person name="Boyes R."/>
            <person name="Robinson A.V."/>
            <person name="Daisley B.A."/>
            <person name="Allen-Vercoe E."/>
        </authorList>
    </citation>
    <scope>NUCLEOTIDE SEQUENCE</scope>
    <source>
        <strain evidence="10">225I_12FAA</strain>
    </source>
</reference>
<dbReference type="EC" id="2.3.1.-" evidence="10"/>
<dbReference type="Proteomes" id="UP000482653">
    <property type="component" value="Unassembled WGS sequence"/>
</dbReference>
<dbReference type="Proteomes" id="UP001266995">
    <property type="component" value="Unassembled WGS sequence"/>
</dbReference>
<feature type="transmembrane region" description="Helical" evidence="7">
    <location>
        <begin position="281"/>
        <end position="303"/>
    </location>
</feature>
<keyword evidence="3" id="KW-1003">Cell membrane</keyword>
<evidence type="ECO:0000256" key="7">
    <source>
        <dbReference type="SAM" id="Phobius"/>
    </source>
</evidence>
<dbReference type="PANTHER" id="PTHR40074">
    <property type="entry name" value="O-ACETYLTRANSFERASE WECH"/>
    <property type="match status" value="1"/>
</dbReference>
<keyword evidence="6 7" id="KW-0472">Membrane</keyword>
<evidence type="ECO:0000256" key="6">
    <source>
        <dbReference type="ARBA" id="ARBA00023136"/>
    </source>
</evidence>
<evidence type="ECO:0000256" key="3">
    <source>
        <dbReference type="ARBA" id="ARBA00022475"/>
    </source>
</evidence>
<feature type="transmembrane region" description="Helical" evidence="7">
    <location>
        <begin position="56"/>
        <end position="84"/>
    </location>
</feature>
<protein>
    <submittedName>
        <fullName evidence="9">Acyltransferase</fullName>
        <ecNumber evidence="10">2.3.1.-</ecNumber>
    </submittedName>
</protein>
<dbReference type="Pfam" id="PF01757">
    <property type="entry name" value="Acyl_transf_3"/>
    <property type="match status" value="1"/>
</dbReference>
<evidence type="ECO:0000256" key="4">
    <source>
        <dbReference type="ARBA" id="ARBA00022692"/>
    </source>
</evidence>
<keyword evidence="9" id="KW-0012">Acyltransferase</keyword>
<organism evidence="9 11">
    <name type="scientific">Bacteroides cellulosilyticus</name>
    <dbReference type="NCBI Taxonomy" id="246787"/>
    <lineage>
        <taxon>Bacteria</taxon>
        <taxon>Pseudomonadati</taxon>
        <taxon>Bacteroidota</taxon>
        <taxon>Bacteroidia</taxon>
        <taxon>Bacteroidales</taxon>
        <taxon>Bacteroidaceae</taxon>
        <taxon>Bacteroides</taxon>
    </lineage>
</organism>
<gene>
    <name evidence="9" type="ORF">F2Y87_13535</name>
    <name evidence="10" type="ORF">RO785_08030</name>
</gene>
<keyword evidence="9" id="KW-0808">Transferase</keyword>
<evidence type="ECO:0000313" key="9">
    <source>
        <dbReference type="EMBL" id="KAA5418568.1"/>
    </source>
</evidence>
<comment type="similarity">
    <text evidence="2">Belongs to the acyltransferase 3 family.</text>
</comment>
<feature type="transmembrane region" description="Helical" evidence="7">
    <location>
        <begin position="256"/>
        <end position="275"/>
    </location>
</feature>
<dbReference type="GO" id="GO:0005886">
    <property type="term" value="C:plasma membrane"/>
    <property type="evidence" value="ECO:0007669"/>
    <property type="project" value="UniProtKB-SubCell"/>
</dbReference>
<evidence type="ECO:0000259" key="8">
    <source>
        <dbReference type="Pfam" id="PF01757"/>
    </source>
</evidence>
<feature type="domain" description="Acyltransferase 3" evidence="8">
    <location>
        <begin position="15"/>
        <end position="361"/>
    </location>
</feature>
<dbReference type="EMBL" id="JAVSNH010000001">
    <property type="protein sequence ID" value="MDT4510931.1"/>
    <property type="molecule type" value="Genomic_DNA"/>
</dbReference>
<feature type="transmembrane region" description="Helical" evidence="7">
    <location>
        <begin position="353"/>
        <end position="371"/>
    </location>
</feature>
<evidence type="ECO:0000256" key="2">
    <source>
        <dbReference type="ARBA" id="ARBA00007400"/>
    </source>
</evidence>
<evidence type="ECO:0000256" key="1">
    <source>
        <dbReference type="ARBA" id="ARBA00004651"/>
    </source>
</evidence>
<evidence type="ECO:0000256" key="5">
    <source>
        <dbReference type="ARBA" id="ARBA00022989"/>
    </source>
</evidence>
<evidence type="ECO:0000313" key="11">
    <source>
        <dbReference type="Proteomes" id="UP000482653"/>
    </source>
</evidence>
<dbReference type="GO" id="GO:0016413">
    <property type="term" value="F:O-acetyltransferase activity"/>
    <property type="evidence" value="ECO:0007669"/>
    <property type="project" value="TreeGrafter"/>
</dbReference>
<feature type="transmembrane region" description="Helical" evidence="7">
    <location>
        <begin position="20"/>
        <end position="36"/>
    </location>
</feature>
<accession>A0A6L3K219</accession>
<comment type="caution">
    <text evidence="9">The sequence shown here is derived from an EMBL/GenBank/DDBJ whole genome shotgun (WGS) entry which is preliminary data.</text>
</comment>
<dbReference type="EMBL" id="VVYX01000014">
    <property type="protein sequence ID" value="KAA5418568.1"/>
    <property type="molecule type" value="Genomic_DNA"/>
</dbReference>
<feature type="transmembrane region" description="Helical" evidence="7">
    <location>
        <begin position="105"/>
        <end position="131"/>
    </location>
</feature>
<feature type="transmembrane region" description="Helical" evidence="7">
    <location>
        <begin position="181"/>
        <end position="200"/>
    </location>
</feature>
<reference evidence="9 11" key="1">
    <citation type="journal article" date="2019" name="Nat. Med.">
        <title>A library of human gut bacterial isolates paired with longitudinal multiomics data enables mechanistic microbiome research.</title>
        <authorList>
            <person name="Poyet M."/>
            <person name="Groussin M."/>
            <person name="Gibbons S.M."/>
            <person name="Avila-Pacheco J."/>
            <person name="Jiang X."/>
            <person name="Kearney S.M."/>
            <person name="Perrotta A.R."/>
            <person name="Berdy B."/>
            <person name="Zhao S."/>
            <person name="Lieberman T.D."/>
            <person name="Swanson P.K."/>
            <person name="Smith M."/>
            <person name="Roesemann S."/>
            <person name="Alexander J.E."/>
            <person name="Rich S.A."/>
            <person name="Livny J."/>
            <person name="Vlamakis H."/>
            <person name="Clish C."/>
            <person name="Bullock K."/>
            <person name="Deik A."/>
            <person name="Scott J."/>
            <person name="Pierce K.A."/>
            <person name="Xavier R.J."/>
            <person name="Alm E.J."/>
        </authorList>
    </citation>
    <scope>NUCLEOTIDE SEQUENCE [LARGE SCALE GENOMIC DNA]</scope>
    <source>
        <strain evidence="9 11">BIOML-A8</strain>
    </source>
</reference>
<keyword evidence="4 7" id="KW-0812">Transmembrane</keyword>
<comment type="subcellular location">
    <subcellularLocation>
        <location evidence="1">Cell membrane</location>
        <topology evidence="1">Multi-pass membrane protein</topology>
    </subcellularLocation>
</comment>
<feature type="transmembrane region" description="Helical" evidence="7">
    <location>
        <begin position="319"/>
        <end position="341"/>
    </location>
</feature>